<dbReference type="EMBL" id="MU839837">
    <property type="protein sequence ID" value="KAK1753656.1"/>
    <property type="molecule type" value="Genomic_DNA"/>
</dbReference>
<dbReference type="AlphaFoldDB" id="A0AAJ0F3N0"/>
<accession>A0AAJ0F3N0</accession>
<proteinExistence type="predicted"/>
<organism evidence="2 3">
    <name type="scientific">Echria macrotheca</name>
    <dbReference type="NCBI Taxonomy" id="438768"/>
    <lineage>
        <taxon>Eukaryota</taxon>
        <taxon>Fungi</taxon>
        <taxon>Dikarya</taxon>
        <taxon>Ascomycota</taxon>
        <taxon>Pezizomycotina</taxon>
        <taxon>Sordariomycetes</taxon>
        <taxon>Sordariomycetidae</taxon>
        <taxon>Sordariales</taxon>
        <taxon>Schizotheciaceae</taxon>
        <taxon>Echria</taxon>
    </lineage>
</organism>
<reference evidence="2" key="1">
    <citation type="submission" date="2023-06" db="EMBL/GenBank/DDBJ databases">
        <title>Genome-scale phylogeny and comparative genomics of the fungal order Sordariales.</title>
        <authorList>
            <consortium name="Lawrence Berkeley National Laboratory"/>
            <person name="Hensen N."/>
            <person name="Bonometti L."/>
            <person name="Westerberg I."/>
            <person name="Brannstrom I.O."/>
            <person name="Guillou S."/>
            <person name="Cros-Aarteil S."/>
            <person name="Calhoun S."/>
            <person name="Haridas S."/>
            <person name="Kuo A."/>
            <person name="Mondo S."/>
            <person name="Pangilinan J."/>
            <person name="Riley R."/>
            <person name="Labutti K."/>
            <person name="Andreopoulos B."/>
            <person name="Lipzen A."/>
            <person name="Chen C."/>
            <person name="Yanf M."/>
            <person name="Daum C."/>
            <person name="Ng V."/>
            <person name="Clum A."/>
            <person name="Steindorff A."/>
            <person name="Ohm R."/>
            <person name="Martin F."/>
            <person name="Silar P."/>
            <person name="Natvig D."/>
            <person name="Lalanne C."/>
            <person name="Gautier V."/>
            <person name="Ament-Velasquez S.L."/>
            <person name="Kruys A."/>
            <person name="Hutchinson M.I."/>
            <person name="Powell A.J."/>
            <person name="Barry K."/>
            <person name="Miller A.N."/>
            <person name="Grigoriev I.V."/>
            <person name="Debuchy R."/>
            <person name="Gladieux P."/>
            <person name="Thoren M.H."/>
            <person name="Johannesson H."/>
        </authorList>
    </citation>
    <scope>NUCLEOTIDE SEQUENCE</scope>
    <source>
        <strain evidence="2">PSN4</strain>
    </source>
</reference>
<gene>
    <name evidence="2" type="ORF">QBC47DRAFT_403999</name>
</gene>
<evidence type="ECO:0000313" key="3">
    <source>
        <dbReference type="Proteomes" id="UP001239445"/>
    </source>
</evidence>
<name>A0AAJ0F3N0_9PEZI</name>
<protein>
    <submittedName>
        <fullName evidence="2">Uncharacterized protein</fullName>
    </submittedName>
</protein>
<feature type="region of interest" description="Disordered" evidence="1">
    <location>
        <begin position="488"/>
        <end position="532"/>
    </location>
</feature>
<evidence type="ECO:0000313" key="2">
    <source>
        <dbReference type="EMBL" id="KAK1753656.1"/>
    </source>
</evidence>
<sequence length="623" mass="69283">MALMLAPYNEAMRIGMGFNSYTQQLCVNNIVQKPGGVRASERDLRAADLTEGMPPPSSGKETEIFTKPSGTVVQKHSDGGQADISQIVSWKSGIVSNLSDVTESLNITGALAIKCKAMQGGASASVTFEKSSQFLKSKANYNITVKVTNQRLVADDVTEFVPIPNVPASKFNEVYGDCFISGFISGGVLNAVIMDDVDTNSESFAIKGEAKVDIEAAGGAVTVSGSAKGGKEDKSKNEKKNASISVNWSGGGDIKPDNVNEWTIETVTRVAMEFPDKVAACPQRTFAILTKYTSLRSFYEQTVKGSPLDYEIAGIYTSSLLDAYMEYKMMWEDLHETIKKFNHGTAKLHRREPDDKLIAYGQRCQTDYDKRIEGFNKYKTALQKSGAYRQGEISIEEPLPPTKVDPYAADAFGLDDAARDCRMEMIKIVREVTEVTDNPKVATDPSRNWRYLSPHVFRLLLPTDKEPLPSPEEIAQTKEELEARVQKSAQEAQQKQREADEARREREALQTETDQVKRERSALQSEAEQARRERDALQQRLNDVPEVQVFSITYGGRQLLHSGDVEARIRGYISQRAQIVISNDFFGQDPLPGIVKQCQVAYQRRGEKPVAIEAQENTYMRFI</sequence>
<feature type="compositionally biased region" description="Basic and acidic residues" evidence="1">
    <location>
        <begin position="494"/>
        <end position="521"/>
    </location>
</feature>
<evidence type="ECO:0000256" key="1">
    <source>
        <dbReference type="SAM" id="MobiDB-lite"/>
    </source>
</evidence>
<comment type="caution">
    <text evidence="2">The sequence shown here is derived from an EMBL/GenBank/DDBJ whole genome shotgun (WGS) entry which is preliminary data.</text>
</comment>
<dbReference type="Proteomes" id="UP001239445">
    <property type="component" value="Unassembled WGS sequence"/>
</dbReference>
<keyword evidence="3" id="KW-1185">Reference proteome</keyword>